<proteinExistence type="inferred from homology"/>
<dbReference type="EMBL" id="VLKT01000075">
    <property type="protein sequence ID" value="TWI20765.1"/>
    <property type="molecule type" value="Genomic_DNA"/>
</dbReference>
<feature type="domain" description="TonB-dependent receptor plug" evidence="13">
    <location>
        <begin position="70"/>
        <end position="166"/>
    </location>
</feature>
<evidence type="ECO:0000256" key="3">
    <source>
        <dbReference type="ARBA" id="ARBA00022448"/>
    </source>
</evidence>
<dbReference type="NCBIfam" id="TIGR01783">
    <property type="entry name" value="TonB-siderophor"/>
    <property type="match status" value="1"/>
</dbReference>
<reference evidence="14 15" key="1">
    <citation type="journal article" date="2015" name="Stand. Genomic Sci.">
        <title>Genomic Encyclopedia of Bacterial and Archaeal Type Strains, Phase III: the genomes of soil and plant-associated and newly described type strains.</title>
        <authorList>
            <person name="Whitman W.B."/>
            <person name="Woyke T."/>
            <person name="Klenk H.P."/>
            <person name="Zhou Y."/>
            <person name="Lilburn T.G."/>
            <person name="Beck B.J."/>
            <person name="De Vos P."/>
            <person name="Vandamme P."/>
            <person name="Eisen J.A."/>
            <person name="Garrity G."/>
            <person name="Hugenholtz P."/>
            <person name="Kyrpides N.C."/>
        </authorList>
    </citation>
    <scope>NUCLEOTIDE SEQUENCE [LARGE SCALE GENOMIC DNA]</scope>
    <source>
        <strain evidence="14 15">CGMCC 1.2546</strain>
    </source>
</reference>
<evidence type="ECO:0000256" key="2">
    <source>
        <dbReference type="ARBA" id="ARBA00009810"/>
    </source>
</evidence>
<comment type="subcellular location">
    <subcellularLocation>
        <location evidence="1 10">Cell outer membrane</location>
        <topology evidence="1 10">Multi-pass membrane protein</topology>
    </subcellularLocation>
</comment>
<dbReference type="InterPro" id="IPR037066">
    <property type="entry name" value="Plug_dom_sf"/>
</dbReference>
<dbReference type="GO" id="GO:0009279">
    <property type="term" value="C:cell outer membrane"/>
    <property type="evidence" value="ECO:0007669"/>
    <property type="project" value="UniProtKB-SubCell"/>
</dbReference>
<keyword evidence="6 11" id="KW-0798">TonB box</keyword>
<evidence type="ECO:0000256" key="4">
    <source>
        <dbReference type="ARBA" id="ARBA00022452"/>
    </source>
</evidence>
<evidence type="ECO:0000259" key="12">
    <source>
        <dbReference type="Pfam" id="PF00593"/>
    </source>
</evidence>
<keyword evidence="5 10" id="KW-0812">Transmembrane</keyword>
<sequence>MEKRVGFFAALVVMVVHEATAQEATQLERIVVEALGGVPLNATIGTLPEEYPGGQVARGGRMGVLGNRDVMDTPFNIGSYTAQTIEDQGARTVADVMINDPSVRSTHSSGGMLDSFYIRGFPINEGNFGEIAFDGVFGIAPAYRVFTDYAERIEVLKGPAALLYGISPNSSVGGTINIVPKRAGDVDLTRFTADYASSLQGGGHVDVSRRFGAERQFGVRFNGSYHGGDTPIDNQTREVSVGALALDYQGERLRATLDVIGQREDFEAPQRPFYPLAGFAIPDAPDARLNIQQPWEGSTSEDLSLLGRVEYDLTDEVTLFAAAGGGNSRVERLFGTPIILNSAGDISVTPQNYVFDVDRRTAETGLRAHFDTAGIDHLVTLQASYFHQGLDRGFNSGTAQFTNIYDPVSRPAQDVPAPTSVPTVSENELYGFALADTLSMLDEQVQLTLGARWQHVGSENFDATTGAVTSSSDEGVLTPLVGLVVKPWENVSLYANYVEGLSIGDTAPGLAVNAGETLPPYRSRQFELGTKIDFGRVAVTVSAFQIEKPFGQLEARGSDLVFVEGGEQRSRGLEFNVFGEVTPQLRLLGGLTLLVGELTKTASAETRGNTPVGVPSVQLNLGAEWDTPFLPGLTLAANVIHTGSQFVDAANTQEIPSWTRLDLGARYLTEINDRPVTFRASVENVFDNDYWAGVASYGTLAQGAPLTVKLSMTTDF</sequence>
<keyword evidence="8 14" id="KW-0675">Receptor</keyword>
<dbReference type="GO" id="GO:0038023">
    <property type="term" value="F:signaling receptor activity"/>
    <property type="evidence" value="ECO:0007669"/>
    <property type="project" value="InterPro"/>
</dbReference>
<dbReference type="InterPro" id="IPR010105">
    <property type="entry name" value="TonB_sidphr_rcpt"/>
</dbReference>
<dbReference type="InterPro" id="IPR036942">
    <property type="entry name" value="Beta-barrel_TonB_sf"/>
</dbReference>
<comment type="caution">
    <text evidence="14">The sequence shown here is derived from an EMBL/GenBank/DDBJ whole genome shotgun (WGS) entry which is preliminary data.</text>
</comment>
<dbReference type="Pfam" id="PF07715">
    <property type="entry name" value="Plug"/>
    <property type="match status" value="1"/>
</dbReference>
<keyword evidence="9 10" id="KW-0998">Cell outer membrane</keyword>
<protein>
    <submittedName>
        <fullName evidence="14">Iron complex outermembrane receptor protein</fullName>
    </submittedName>
</protein>
<evidence type="ECO:0000256" key="8">
    <source>
        <dbReference type="ARBA" id="ARBA00023170"/>
    </source>
</evidence>
<dbReference type="GO" id="GO:0015891">
    <property type="term" value="P:siderophore transport"/>
    <property type="evidence" value="ECO:0007669"/>
    <property type="project" value="InterPro"/>
</dbReference>
<evidence type="ECO:0000259" key="13">
    <source>
        <dbReference type="Pfam" id="PF07715"/>
    </source>
</evidence>
<accession>A0A562MLG3</accession>
<evidence type="ECO:0000256" key="6">
    <source>
        <dbReference type="ARBA" id="ARBA00023077"/>
    </source>
</evidence>
<evidence type="ECO:0000313" key="14">
    <source>
        <dbReference type="EMBL" id="TWI20765.1"/>
    </source>
</evidence>
<dbReference type="InterPro" id="IPR039426">
    <property type="entry name" value="TonB-dep_rcpt-like"/>
</dbReference>
<evidence type="ECO:0000256" key="7">
    <source>
        <dbReference type="ARBA" id="ARBA00023136"/>
    </source>
</evidence>
<keyword evidence="15" id="KW-1185">Reference proteome</keyword>
<evidence type="ECO:0000256" key="11">
    <source>
        <dbReference type="RuleBase" id="RU003357"/>
    </source>
</evidence>
<comment type="similarity">
    <text evidence="2 10 11">Belongs to the TonB-dependent receptor family.</text>
</comment>
<keyword evidence="7 10" id="KW-0472">Membrane</keyword>
<dbReference type="Proteomes" id="UP000317122">
    <property type="component" value="Unassembled WGS sequence"/>
</dbReference>
<dbReference type="InterPro" id="IPR000531">
    <property type="entry name" value="Beta-barrel_TonB"/>
</dbReference>
<dbReference type="RefSeq" id="WP_145722873.1">
    <property type="nucleotide sequence ID" value="NZ_BSPF01000005.1"/>
</dbReference>
<organism evidence="14 15">
    <name type="scientific">Mesorhizobium tianshanense</name>
    <dbReference type="NCBI Taxonomy" id="39844"/>
    <lineage>
        <taxon>Bacteria</taxon>
        <taxon>Pseudomonadati</taxon>
        <taxon>Pseudomonadota</taxon>
        <taxon>Alphaproteobacteria</taxon>
        <taxon>Hyphomicrobiales</taxon>
        <taxon>Phyllobacteriaceae</taxon>
        <taxon>Mesorhizobium</taxon>
    </lineage>
</organism>
<feature type="domain" description="TonB-dependent receptor-like beta-barrel" evidence="12">
    <location>
        <begin position="266"/>
        <end position="685"/>
    </location>
</feature>
<dbReference type="PANTHER" id="PTHR32552">
    <property type="entry name" value="FERRICHROME IRON RECEPTOR-RELATED"/>
    <property type="match status" value="1"/>
</dbReference>
<keyword evidence="4 10" id="KW-1134">Transmembrane beta strand</keyword>
<name>A0A562MLG3_9HYPH</name>
<dbReference type="OrthoDB" id="9760333at2"/>
<evidence type="ECO:0000256" key="10">
    <source>
        <dbReference type="PROSITE-ProRule" id="PRU01360"/>
    </source>
</evidence>
<dbReference type="GO" id="GO:0015344">
    <property type="term" value="F:siderophore uptake transmembrane transporter activity"/>
    <property type="evidence" value="ECO:0007669"/>
    <property type="project" value="TreeGrafter"/>
</dbReference>
<dbReference type="Pfam" id="PF00593">
    <property type="entry name" value="TonB_dep_Rec_b-barrel"/>
    <property type="match status" value="1"/>
</dbReference>
<dbReference type="CDD" id="cd01347">
    <property type="entry name" value="ligand_gated_channel"/>
    <property type="match status" value="1"/>
</dbReference>
<evidence type="ECO:0000256" key="5">
    <source>
        <dbReference type="ARBA" id="ARBA00022692"/>
    </source>
</evidence>
<dbReference type="SUPFAM" id="SSF56935">
    <property type="entry name" value="Porins"/>
    <property type="match status" value="1"/>
</dbReference>
<dbReference type="PROSITE" id="PS52016">
    <property type="entry name" value="TONB_DEPENDENT_REC_3"/>
    <property type="match status" value="1"/>
</dbReference>
<dbReference type="Gene3D" id="2.170.130.10">
    <property type="entry name" value="TonB-dependent receptor, plug domain"/>
    <property type="match status" value="1"/>
</dbReference>
<keyword evidence="3 10" id="KW-0813">Transport</keyword>
<evidence type="ECO:0000256" key="9">
    <source>
        <dbReference type="ARBA" id="ARBA00023237"/>
    </source>
</evidence>
<dbReference type="InterPro" id="IPR012910">
    <property type="entry name" value="Plug_dom"/>
</dbReference>
<dbReference type="AlphaFoldDB" id="A0A562MLG3"/>
<evidence type="ECO:0000256" key="1">
    <source>
        <dbReference type="ARBA" id="ARBA00004571"/>
    </source>
</evidence>
<evidence type="ECO:0000313" key="15">
    <source>
        <dbReference type="Proteomes" id="UP000317122"/>
    </source>
</evidence>
<dbReference type="PANTHER" id="PTHR32552:SF82">
    <property type="entry name" value="FCUA PROTEIN"/>
    <property type="match status" value="1"/>
</dbReference>
<gene>
    <name evidence="14" type="ORF">IQ26_06930</name>
</gene>
<dbReference type="Gene3D" id="2.40.170.20">
    <property type="entry name" value="TonB-dependent receptor, beta-barrel domain"/>
    <property type="match status" value="1"/>
</dbReference>